<keyword evidence="2" id="KW-1185">Reference proteome</keyword>
<dbReference type="EMBL" id="VSRR010003017">
    <property type="protein sequence ID" value="MPC34266.1"/>
    <property type="molecule type" value="Genomic_DNA"/>
</dbReference>
<evidence type="ECO:0000313" key="2">
    <source>
        <dbReference type="Proteomes" id="UP000324222"/>
    </source>
</evidence>
<proteinExistence type="predicted"/>
<evidence type="ECO:0000313" key="1">
    <source>
        <dbReference type="EMBL" id="MPC34266.1"/>
    </source>
</evidence>
<dbReference type="Proteomes" id="UP000324222">
    <property type="component" value="Unassembled WGS sequence"/>
</dbReference>
<reference evidence="1 2" key="1">
    <citation type="submission" date="2019-05" db="EMBL/GenBank/DDBJ databases">
        <title>Another draft genome of Portunus trituberculatus and its Hox gene families provides insights of decapod evolution.</title>
        <authorList>
            <person name="Jeong J.-H."/>
            <person name="Song I."/>
            <person name="Kim S."/>
            <person name="Choi T."/>
            <person name="Kim D."/>
            <person name="Ryu S."/>
            <person name="Kim W."/>
        </authorList>
    </citation>
    <scope>NUCLEOTIDE SEQUENCE [LARGE SCALE GENOMIC DNA]</scope>
    <source>
        <tissue evidence="1">Muscle</tissue>
    </source>
</reference>
<sequence>MNMEMHHGVLLSYPLLFSINHFSSMTHFYIPSAY</sequence>
<organism evidence="1 2">
    <name type="scientific">Portunus trituberculatus</name>
    <name type="common">Swimming crab</name>
    <name type="synonym">Neptunus trituberculatus</name>
    <dbReference type="NCBI Taxonomy" id="210409"/>
    <lineage>
        <taxon>Eukaryota</taxon>
        <taxon>Metazoa</taxon>
        <taxon>Ecdysozoa</taxon>
        <taxon>Arthropoda</taxon>
        <taxon>Crustacea</taxon>
        <taxon>Multicrustacea</taxon>
        <taxon>Malacostraca</taxon>
        <taxon>Eumalacostraca</taxon>
        <taxon>Eucarida</taxon>
        <taxon>Decapoda</taxon>
        <taxon>Pleocyemata</taxon>
        <taxon>Brachyura</taxon>
        <taxon>Eubrachyura</taxon>
        <taxon>Portunoidea</taxon>
        <taxon>Portunidae</taxon>
        <taxon>Portuninae</taxon>
        <taxon>Portunus</taxon>
    </lineage>
</organism>
<comment type="caution">
    <text evidence="1">The sequence shown here is derived from an EMBL/GenBank/DDBJ whole genome shotgun (WGS) entry which is preliminary data.</text>
</comment>
<name>A0A5B7EM39_PORTR</name>
<accession>A0A5B7EM39</accession>
<protein>
    <submittedName>
        <fullName evidence="1">Uncharacterized protein</fullName>
    </submittedName>
</protein>
<gene>
    <name evidence="1" type="ORF">E2C01_027649</name>
</gene>
<dbReference type="AlphaFoldDB" id="A0A5B7EM39"/>